<dbReference type="CDD" id="cd00303">
    <property type="entry name" value="retropepsin_like"/>
    <property type="match status" value="1"/>
</dbReference>
<evidence type="ECO:0000313" key="1">
    <source>
        <dbReference type="EMBL" id="RDX93856.1"/>
    </source>
</evidence>
<dbReference type="EMBL" id="QJKJ01004513">
    <property type="protein sequence ID" value="RDX93856.1"/>
    <property type="molecule type" value="Genomic_DNA"/>
</dbReference>
<dbReference type="Proteomes" id="UP000257109">
    <property type="component" value="Unassembled WGS sequence"/>
</dbReference>
<organism evidence="1 2">
    <name type="scientific">Mucuna pruriens</name>
    <name type="common">Velvet bean</name>
    <name type="synonym">Dolichos pruriens</name>
    <dbReference type="NCBI Taxonomy" id="157652"/>
    <lineage>
        <taxon>Eukaryota</taxon>
        <taxon>Viridiplantae</taxon>
        <taxon>Streptophyta</taxon>
        <taxon>Embryophyta</taxon>
        <taxon>Tracheophyta</taxon>
        <taxon>Spermatophyta</taxon>
        <taxon>Magnoliopsida</taxon>
        <taxon>eudicotyledons</taxon>
        <taxon>Gunneridae</taxon>
        <taxon>Pentapetalae</taxon>
        <taxon>rosids</taxon>
        <taxon>fabids</taxon>
        <taxon>Fabales</taxon>
        <taxon>Fabaceae</taxon>
        <taxon>Papilionoideae</taxon>
        <taxon>50 kb inversion clade</taxon>
        <taxon>NPAAA clade</taxon>
        <taxon>indigoferoid/millettioid clade</taxon>
        <taxon>Phaseoleae</taxon>
        <taxon>Mucuna</taxon>
    </lineage>
</organism>
<dbReference type="OrthoDB" id="1747743at2759"/>
<dbReference type="PANTHER" id="PTHR35046:SF9">
    <property type="entry name" value="RNA-DIRECTED DNA POLYMERASE"/>
    <property type="match status" value="1"/>
</dbReference>
<gene>
    <name evidence="1" type="ORF">CR513_23828</name>
</gene>
<name>A0A371GTQ6_MUCPR</name>
<comment type="caution">
    <text evidence="1">The sequence shown here is derived from an EMBL/GenBank/DDBJ whole genome shotgun (WGS) entry which is preliminary data.</text>
</comment>
<reference evidence="1" key="1">
    <citation type="submission" date="2018-05" db="EMBL/GenBank/DDBJ databases">
        <title>Draft genome of Mucuna pruriens seed.</title>
        <authorList>
            <person name="Nnadi N.E."/>
            <person name="Vos R."/>
            <person name="Hasami M.H."/>
            <person name="Devisetty U.K."/>
            <person name="Aguiy J.C."/>
        </authorList>
    </citation>
    <scope>NUCLEOTIDE SEQUENCE [LARGE SCALE GENOMIC DNA]</scope>
    <source>
        <strain evidence="1">JCA_2017</strain>
    </source>
</reference>
<evidence type="ECO:0000313" key="2">
    <source>
        <dbReference type="Proteomes" id="UP000257109"/>
    </source>
</evidence>
<protein>
    <submittedName>
        <fullName evidence="1">Uncharacterized protein</fullName>
    </submittedName>
</protein>
<dbReference type="PANTHER" id="PTHR35046">
    <property type="entry name" value="ZINC KNUCKLE (CCHC-TYPE) FAMILY PROTEIN"/>
    <property type="match status" value="1"/>
</dbReference>
<feature type="non-terminal residue" evidence="1">
    <location>
        <position position="1"/>
    </location>
</feature>
<accession>A0A371GTQ6</accession>
<keyword evidence="2" id="KW-1185">Reference proteome</keyword>
<proteinExistence type="predicted"/>
<dbReference type="Gene3D" id="2.40.70.10">
    <property type="entry name" value="Acid Proteases"/>
    <property type="match status" value="1"/>
</dbReference>
<dbReference type="InterPro" id="IPR021109">
    <property type="entry name" value="Peptidase_aspartic_dom_sf"/>
</dbReference>
<sequence length="301" mass="34319">MIMMGNGEVESKSSSDDEMSSLEDYSIIKVVEAVDGVVLVTRHALSIYPKEDGDMEQREHIFHTRCLVQGKLCSMIIDGGSCTNVASTILVEKIKLQTAKHPRPYNLQRLSNIGEVKFDKQVSMFVAIGNYKDEVLCDMVLMEAGHILLGRPWQFDRKDVQYVFPAEVPSDLPSIKGIEHHIDLNLGATFFNIPAYRNRLASWKECLSHLEELHAKVRVNIEKKNGQYARQANKGHVTMTFEPANCVWVHRGKERFPTQRKYKTNDKLDLSTVYGEEFDSRKNLFEEGGNDRDPTNKVKDL</sequence>
<dbReference type="AlphaFoldDB" id="A0A371GTQ6"/>